<protein>
    <submittedName>
        <fullName evidence="2">Uncharacterized protein</fullName>
    </submittedName>
</protein>
<evidence type="ECO:0000256" key="1">
    <source>
        <dbReference type="SAM" id="Phobius"/>
    </source>
</evidence>
<feature type="transmembrane region" description="Helical" evidence="1">
    <location>
        <begin position="28"/>
        <end position="54"/>
    </location>
</feature>
<keyword evidence="1" id="KW-0812">Transmembrane</keyword>
<name>A0A7S4GDF5_9EUGL</name>
<reference evidence="2" key="1">
    <citation type="submission" date="2021-01" db="EMBL/GenBank/DDBJ databases">
        <authorList>
            <person name="Corre E."/>
            <person name="Pelletier E."/>
            <person name="Niang G."/>
            <person name="Scheremetjew M."/>
            <person name="Finn R."/>
            <person name="Kale V."/>
            <person name="Holt S."/>
            <person name="Cochrane G."/>
            <person name="Meng A."/>
            <person name="Brown T."/>
            <person name="Cohen L."/>
        </authorList>
    </citation>
    <scope>NUCLEOTIDE SEQUENCE</scope>
    <source>
        <strain evidence="2">CCMP1594</strain>
    </source>
</reference>
<keyword evidence="1" id="KW-1133">Transmembrane helix</keyword>
<accession>A0A7S4GDF5</accession>
<dbReference type="AlphaFoldDB" id="A0A7S4GDF5"/>
<proteinExistence type="predicted"/>
<sequence length="131" mass="15124">MPWRTLHILQNNKCMNPLLIPPRLPHRVYHTLVILILMMTVMVMHCQCPLLATFSQRMGMPSQRMDERMDDELEVEVVWAKSARGVWGEGHMFNGKLCLTRDIWKHDQIPEQMNVPKVPVKSGLGLGCIAH</sequence>
<organism evidence="2">
    <name type="scientific">Eutreptiella gymnastica</name>
    <dbReference type="NCBI Taxonomy" id="73025"/>
    <lineage>
        <taxon>Eukaryota</taxon>
        <taxon>Discoba</taxon>
        <taxon>Euglenozoa</taxon>
        <taxon>Euglenida</taxon>
        <taxon>Spirocuta</taxon>
        <taxon>Euglenophyceae</taxon>
        <taxon>Eutreptiales</taxon>
        <taxon>Eutreptiaceae</taxon>
        <taxon>Eutreptiella</taxon>
    </lineage>
</organism>
<keyword evidence="1" id="KW-0472">Membrane</keyword>
<dbReference type="EMBL" id="HBJA01129088">
    <property type="protein sequence ID" value="CAE0833115.1"/>
    <property type="molecule type" value="Transcribed_RNA"/>
</dbReference>
<gene>
    <name evidence="2" type="ORF">EGYM00163_LOCUS44407</name>
</gene>
<evidence type="ECO:0000313" key="2">
    <source>
        <dbReference type="EMBL" id="CAE0833115.1"/>
    </source>
</evidence>